<comment type="subcellular location">
    <subcellularLocation>
        <location evidence="1">Endoplasmic reticulum membrane</location>
        <topology evidence="1">Single-pass type IV membrane protein</topology>
    </subcellularLocation>
</comment>
<evidence type="ECO:0000256" key="7">
    <source>
        <dbReference type="ARBA" id="ARBA00022927"/>
    </source>
</evidence>
<dbReference type="PANTHER" id="PTHR13050">
    <property type="entry name" value="USE1-LIKE PROTEIN"/>
    <property type="match status" value="1"/>
</dbReference>
<dbReference type="Proteomes" id="UP001497444">
    <property type="component" value="Chromosome 7"/>
</dbReference>
<accession>A0ABP0XEG4</accession>
<dbReference type="PANTHER" id="PTHR13050:SF7">
    <property type="entry name" value="VESICLE TRANSPORT PROTEIN USE1"/>
    <property type="match status" value="1"/>
</dbReference>
<evidence type="ECO:0000256" key="6">
    <source>
        <dbReference type="ARBA" id="ARBA00022892"/>
    </source>
</evidence>
<evidence type="ECO:0000313" key="11">
    <source>
        <dbReference type="EMBL" id="CAK9275965.1"/>
    </source>
</evidence>
<dbReference type="EMBL" id="OZ020102">
    <property type="protein sequence ID" value="CAK9275965.1"/>
    <property type="molecule type" value="Genomic_DNA"/>
</dbReference>
<evidence type="ECO:0000256" key="9">
    <source>
        <dbReference type="ARBA" id="ARBA00023136"/>
    </source>
</evidence>
<proteinExistence type="inferred from homology"/>
<dbReference type="InterPro" id="IPR019150">
    <property type="entry name" value="Vesicle_transport_protein_Use1"/>
</dbReference>
<keyword evidence="6" id="KW-0931">ER-Golgi transport</keyword>
<feature type="compositionally biased region" description="Low complexity" evidence="10">
    <location>
        <begin position="35"/>
        <end position="50"/>
    </location>
</feature>
<protein>
    <submittedName>
        <fullName evidence="11">Uncharacterized protein</fullName>
    </submittedName>
</protein>
<keyword evidence="8" id="KW-1133">Transmembrane helix</keyword>
<keyword evidence="12" id="KW-1185">Reference proteome</keyword>
<name>A0ABP0XEG4_9BRYO</name>
<evidence type="ECO:0000256" key="4">
    <source>
        <dbReference type="ARBA" id="ARBA00022692"/>
    </source>
</evidence>
<evidence type="ECO:0000256" key="1">
    <source>
        <dbReference type="ARBA" id="ARBA00004163"/>
    </source>
</evidence>
<dbReference type="Pfam" id="PF09753">
    <property type="entry name" value="Use1"/>
    <property type="match status" value="1"/>
</dbReference>
<organism evidence="11 12">
    <name type="scientific">Sphagnum jensenii</name>
    <dbReference type="NCBI Taxonomy" id="128206"/>
    <lineage>
        <taxon>Eukaryota</taxon>
        <taxon>Viridiplantae</taxon>
        <taxon>Streptophyta</taxon>
        <taxon>Embryophyta</taxon>
        <taxon>Bryophyta</taxon>
        <taxon>Sphagnophytina</taxon>
        <taxon>Sphagnopsida</taxon>
        <taxon>Sphagnales</taxon>
        <taxon>Sphagnaceae</taxon>
        <taxon>Sphagnum</taxon>
    </lineage>
</organism>
<keyword evidence="9" id="KW-0472">Membrane</keyword>
<feature type="region of interest" description="Disordered" evidence="10">
    <location>
        <begin position="21"/>
        <end position="50"/>
    </location>
</feature>
<reference evidence="11" key="1">
    <citation type="submission" date="2024-02" db="EMBL/GenBank/DDBJ databases">
        <authorList>
            <consortium name="ELIXIR-Norway"/>
            <consortium name="Elixir Norway"/>
        </authorList>
    </citation>
    <scope>NUCLEOTIDE SEQUENCE</scope>
</reference>
<keyword evidence="7" id="KW-0653">Protein transport</keyword>
<keyword evidence="3" id="KW-0813">Transport</keyword>
<keyword evidence="4" id="KW-0812">Transmembrane</keyword>
<evidence type="ECO:0000256" key="8">
    <source>
        <dbReference type="ARBA" id="ARBA00022989"/>
    </source>
</evidence>
<gene>
    <name evidence="11" type="ORF">CSSPJE1EN1_LOCUS21443</name>
</gene>
<evidence type="ECO:0000256" key="3">
    <source>
        <dbReference type="ARBA" id="ARBA00022448"/>
    </source>
</evidence>
<evidence type="ECO:0000313" key="12">
    <source>
        <dbReference type="Proteomes" id="UP001497444"/>
    </source>
</evidence>
<evidence type="ECO:0000256" key="2">
    <source>
        <dbReference type="ARBA" id="ARBA00007891"/>
    </source>
</evidence>
<comment type="similarity">
    <text evidence="2">Belongs to the USE1 family.</text>
</comment>
<evidence type="ECO:0000256" key="10">
    <source>
        <dbReference type="SAM" id="MobiDB-lite"/>
    </source>
</evidence>
<keyword evidence="5" id="KW-0256">Endoplasmic reticulum</keyword>
<sequence length="157" mass="17092">MDAKRAEIAVVQAPVDWNGQAYQTLNPKPKLLPGQSSPEPSKSVSPSQEVMSQMLRRRLWGKDGSAKQSSGIGRVDAAILAVVQKHRELQEGLTDEMVVLAAQLKDSSMLMNVSLQDTEDVLGSAEAAFEHTLASSDHVNMIAGRLYSQSWQTNCLT</sequence>
<evidence type="ECO:0000256" key="5">
    <source>
        <dbReference type="ARBA" id="ARBA00022824"/>
    </source>
</evidence>